<organism evidence="2 3">
    <name type="scientific">Tagetes erecta</name>
    <name type="common">African marigold</name>
    <dbReference type="NCBI Taxonomy" id="13708"/>
    <lineage>
        <taxon>Eukaryota</taxon>
        <taxon>Viridiplantae</taxon>
        <taxon>Streptophyta</taxon>
        <taxon>Embryophyta</taxon>
        <taxon>Tracheophyta</taxon>
        <taxon>Spermatophyta</taxon>
        <taxon>Magnoliopsida</taxon>
        <taxon>eudicotyledons</taxon>
        <taxon>Gunneridae</taxon>
        <taxon>Pentapetalae</taxon>
        <taxon>asterids</taxon>
        <taxon>campanulids</taxon>
        <taxon>Asterales</taxon>
        <taxon>Asteraceae</taxon>
        <taxon>Asteroideae</taxon>
        <taxon>Heliantheae alliance</taxon>
        <taxon>Tageteae</taxon>
        <taxon>Tagetes</taxon>
    </lineage>
</organism>
<dbReference type="Proteomes" id="UP001229421">
    <property type="component" value="Unassembled WGS sequence"/>
</dbReference>
<sequence>MCSSPLPPNSLDICRNIDCEHGIVVAFGVVDEDAISGRCFGFSWRRDDGLMVMEMVKGNDGGLVGDDSDSGGSTEDGKRAKRYSGGYDLSFYIYTSTRLF</sequence>
<gene>
    <name evidence="2" type="ORF">QVD17_23531</name>
</gene>
<protein>
    <submittedName>
        <fullName evidence="2">Uncharacterized protein</fullName>
    </submittedName>
</protein>
<feature type="region of interest" description="Disordered" evidence="1">
    <location>
        <begin position="60"/>
        <end position="82"/>
    </location>
</feature>
<reference evidence="2" key="1">
    <citation type="journal article" date="2023" name="bioRxiv">
        <title>Improved chromosome-level genome assembly for marigold (Tagetes erecta).</title>
        <authorList>
            <person name="Jiang F."/>
            <person name="Yuan L."/>
            <person name="Wang S."/>
            <person name="Wang H."/>
            <person name="Xu D."/>
            <person name="Wang A."/>
            <person name="Fan W."/>
        </authorList>
    </citation>
    <scope>NUCLEOTIDE SEQUENCE</scope>
    <source>
        <strain evidence="2">WSJ</strain>
        <tissue evidence="2">Leaf</tissue>
    </source>
</reference>
<accession>A0AAD8NMB7</accession>
<keyword evidence="3" id="KW-1185">Reference proteome</keyword>
<evidence type="ECO:0000256" key="1">
    <source>
        <dbReference type="SAM" id="MobiDB-lite"/>
    </source>
</evidence>
<evidence type="ECO:0000313" key="2">
    <source>
        <dbReference type="EMBL" id="KAK1421305.1"/>
    </source>
</evidence>
<proteinExistence type="predicted"/>
<name>A0AAD8NMB7_TARER</name>
<evidence type="ECO:0000313" key="3">
    <source>
        <dbReference type="Proteomes" id="UP001229421"/>
    </source>
</evidence>
<comment type="caution">
    <text evidence="2">The sequence shown here is derived from an EMBL/GenBank/DDBJ whole genome shotgun (WGS) entry which is preliminary data.</text>
</comment>
<dbReference type="AlphaFoldDB" id="A0AAD8NMB7"/>
<dbReference type="EMBL" id="JAUHHV010000006">
    <property type="protein sequence ID" value="KAK1421305.1"/>
    <property type="molecule type" value="Genomic_DNA"/>
</dbReference>